<evidence type="ECO:0000313" key="2">
    <source>
        <dbReference type="EMBL" id="GAA1698439.1"/>
    </source>
</evidence>
<dbReference type="Proteomes" id="UP001501690">
    <property type="component" value="Unassembled WGS sequence"/>
</dbReference>
<reference evidence="2 3" key="1">
    <citation type="journal article" date="2019" name="Int. J. Syst. Evol. Microbiol.">
        <title>The Global Catalogue of Microorganisms (GCM) 10K type strain sequencing project: providing services to taxonomists for standard genome sequencing and annotation.</title>
        <authorList>
            <consortium name="The Broad Institute Genomics Platform"/>
            <consortium name="The Broad Institute Genome Sequencing Center for Infectious Disease"/>
            <person name="Wu L."/>
            <person name="Ma J."/>
        </authorList>
    </citation>
    <scope>NUCLEOTIDE SEQUENCE [LARGE SCALE GENOMIC DNA]</scope>
    <source>
        <strain evidence="2 3">JCM 15577</strain>
    </source>
</reference>
<keyword evidence="3" id="KW-1185">Reference proteome</keyword>
<dbReference type="EMBL" id="BAAAPL010000001">
    <property type="protein sequence ID" value="GAA1698439.1"/>
    <property type="molecule type" value="Genomic_DNA"/>
</dbReference>
<evidence type="ECO:0008006" key="4">
    <source>
        <dbReference type="Google" id="ProtNLM"/>
    </source>
</evidence>
<organism evidence="2 3">
    <name type="scientific">Microbacterium sediminicola</name>
    <dbReference type="NCBI Taxonomy" id="415210"/>
    <lineage>
        <taxon>Bacteria</taxon>
        <taxon>Bacillati</taxon>
        <taxon>Actinomycetota</taxon>
        <taxon>Actinomycetes</taxon>
        <taxon>Micrococcales</taxon>
        <taxon>Microbacteriaceae</taxon>
        <taxon>Microbacterium</taxon>
    </lineage>
</organism>
<dbReference type="InterPro" id="IPR021678">
    <property type="entry name" value="DUF3263"/>
</dbReference>
<gene>
    <name evidence="2" type="ORF">GCM10009808_14920</name>
</gene>
<feature type="region of interest" description="Disordered" evidence="1">
    <location>
        <begin position="78"/>
        <end position="103"/>
    </location>
</feature>
<dbReference type="RefSeq" id="WP_344070992.1">
    <property type="nucleotide sequence ID" value="NZ_BAAAPL010000001.1"/>
</dbReference>
<proteinExistence type="predicted"/>
<evidence type="ECO:0000313" key="3">
    <source>
        <dbReference type="Proteomes" id="UP001501690"/>
    </source>
</evidence>
<comment type="caution">
    <text evidence="2">The sequence shown here is derived from an EMBL/GenBank/DDBJ whole genome shotgun (WGS) entry which is preliminary data.</text>
</comment>
<evidence type="ECO:0000256" key="1">
    <source>
        <dbReference type="SAM" id="MobiDB-lite"/>
    </source>
</evidence>
<sequence length="103" mass="11854">MTLHERSLTDRERAVLDFESGCRLRGWAKEEQIRETLGMSPARYYQLLGRLIDSLEAQEYDPLLIARLRRLRERSRATARTRGFSTDGPGSGQERRFGVGTIV</sequence>
<name>A0ABN2I4D1_9MICO</name>
<dbReference type="Pfam" id="PF11662">
    <property type="entry name" value="DUF3263"/>
    <property type="match status" value="1"/>
</dbReference>
<accession>A0ABN2I4D1</accession>
<protein>
    <recommendedName>
        <fullName evidence="4">DUF3263 domain-containing protein</fullName>
    </recommendedName>
</protein>